<dbReference type="RefSeq" id="XP_021868505.1">
    <property type="nucleotide sequence ID" value="XM_022018660.1"/>
</dbReference>
<gene>
    <name evidence="2" type="ORF">BD324DRAFT_653494</name>
</gene>
<sequence>MKREASPSDFLMSSSPDIDTSSKKAKSAKDKAQHGTSSGSGAGGPSWTAEKRETLIAELISLGIKAGKPTEIAAKVGITTQQFKDATQNGKNNLRAKVIKAAGGFGK</sequence>
<accession>A0A1Y1U9P4</accession>
<evidence type="ECO:0000313" key="2">
    <source>
        <dbReference type="EMBL" id="ORX34227.1"/>
    </source>
</evidence>
<proteinExistence type="predicted"/>
<comment type="caution">
    <text evidence="2">The sequence shown here is derived from an EMBL/GenBank/DDBJ whole genome shotgun (WGS) entry which is preliminary data.</text>
</comment>
<organism evidence="2 3">
    <name type="scientific">Kockovaella imperatae</name>
    <dbReference type="NCBI Taxonomy" id="4999"/>
    <lineage>
        <taxon>Eukaryota</taxon>
        <taxon>Fungi</taxon>
        <taxon>Dikarya</taxon>
        <taxon>Basidiomycota</taxon>
        <taxon>Agaricomycotina</taxon>
        <taxon>Tremellomycetes</taxon>
        <taxon>Tremellales</taxon>
        <taxon>Cuniculitremaceae</taxon>
        <taxon>Kockovaella</taxon>
    </lineage>
</organism>
<evidence type="ECO:0000313" key="3">
    <source>
        <dbReference type="Proteomes" id="UP000193218"/>
    </source>
</evidence>
<evidence type="ECO:0000256" key="1">
    <source>
        <dbReference type="SAM" id="MobiDB-lite"/>
    </source>
</evidence>
<feature type="region of interest" description="Disordered" evidence="1">
    <location>
        <begin position="1"/>
        <end position="49"/>
    </location>
</feature>
<dbReference type="AlphaFoldDB" id="A0A1Y1U9P4"/>
<name>A0A1Y1U9P4_9TREE</name>
<dbReference type="GeneID" id="33560469"/>
<dbReference type="EMBL" id="NBSH01000015">
    <property type="protein sequence ID" value="ORX34227.1"/>
    <property type="molecule type" value="Genomic_DNA"/>
</dbReference>
<dbReference type="InParanoid" id="A0A1Y1U9P4"/>
<protein>
    <submittedName>
        <fullName evidence="2">Uncharacterized protein</fullName>
    </submittedName>
</protein>
<reference evidence="2 3" key="1">
    <citation type="submission" date="2017-03" db="EMBL/GenBank/DDBJ databases">
        <title>Widespread Adenine N6-methylation of Active Genes in Fungi.</title>
        <authorList>
            <consortium name="DOE Joint Genome Institute"/>
            <person name="Mondo S.J."/>
            <person name="Dannebaum R.O."/>
            <person name="Kuo R.C."/>
            <person name="Louie K.B."/>
            <person name="Bewick A.J."/>
            <person name="Labutti K."/>
            <person name="Haridas S."/>
            <person name="Kuo A."/>
            <person name="Salamov A."/>
            <person name="Ahrendt S.R."/>
            <person name="Lau R."/>
            <person name="Bowen B.P."/>
            <person name="Lipzen A."/>
            <person name="Sullivan W."/>
            <person name="Andreopoulos W.B."/>
            <person name="Clum A."/>
            <person name="Lindquist E."/>
            <person name="Daum C."/>
            <person name="Northen T.R."/>
            <person name="Ramamoorthy G."/>
            <person name="Schmitz R.J."/>
            <person name="Gryganskyi A."/>
            <person name="Culley D."/>
            <person name="Magnuson J."/>
            <person name="James T.Y."/>
            <person name="O'Malley M.A."/>
            <person name="Stajich J.E."/>
            <person name="Spatafora J.W."/>
            <person name="Visel A."/>
            <person name="Grigoriev I.V."/>
        </authorList>
    </citation>
    <scope>NUCLEOTIDE SEQUENCE [LARGE SCALE GENOMIC DNA]</scope>
    <source>
        <strain evidence="2 3">NRRL Y-17943</strain>
    </source>
</reference>
<keyword evidence="3" id="KW-1185">Reference proteome</keyword>
<dbReference type="Proteomes" id="UP000193218">
    <property type="component" value="Unassembled WGS sequence"/>
</dbReference>